<gene>
    <name evidence="3" type="ORF">BDK51DRAFT_34706</name>
</gene>
<organism evidence="3 4">
    <name type="scientific">Blyttiomyces helicus</name>
    <dbReference type="NCBI Taxonomy" id="388810"/>
    <lineage>
        <taxon>Eukaryota</taxon>
        <taxon>Fungi</taxon>
        <taxon>Fungi incertae sedis</taxon>
        <taxon>Chytridiomycota</taxon>
        <taxon>Chytridiomycota incertae sedis</taxon>
        <taxon>Chytridiomycetes</taxon>
        <taxon>Chytridiomycetes incertae sedis</taxon>
        <taxon>Blyttiomyces</taxon>
    </lineage>
</organism>
<dbReference type="EMBL" id="KZ997451">
    <property type="protein sequence ID" value="RKO87396.1"/>
    <property type="molecule type" value="Genomic_DNA"/>
</dbReference>
<dbReference type="Proteomes" id="UP000269721">
    <property type="component" value="Unassembled WGS sequence"/>
</dbReference>
<reference evidence="4" key="1">
    <citation type="journal article" date="2018" name="Nat. Microbiol.">
        <title>Leveraging single-cell genomics to expand the fungal tree of life.</title>
        <authorList>
            <person name="Ahrendt S.R."/>
            <person name="Quandt C.A."/>
            <person name="Ciobanu D."/>
            <person name="Clum A."/>
            <person name="Salamov A."/>
            <person name="Andreopoulos B."/>
            <person name="Cheng J.F."/>
            <person name="Woyke T."/>
            <person name="Pelin A."/>
            <person name="Henrissat B."/>
            <person name="Reynolds N.K."/>
            <person name="Benny G.L."/>
            <person name="Smith M.E."/>
            <person name="James T.Y."/>
            <person name="Grigoriev I.V."/>
        </authorList>
    </citation>
    <scope>NUCLEOTIDE SEQUENCE [LARGE SCALE GENOMIC DNA]</scope>
</reference>
<feature type="signal peptide" evidence="2">
    <location>
        <begin position="1"/>
        <end position="18"/>
    </location>
</feature>
<protein>
    <submittedName>
        <fullName evidence="3">Uncharacterized protein</fullName>
    </submittedName>
</protein>
<feature type="chain" id="PRO_5020618930" evidence="2">
    <location>
        <begin position="19"/>
        <end position="129"/>
    </location>
</feature>
<sequence length="129" mass="13444">MQIISFLAIAMLATAAAASPIATVVPKGQKCVGTSATVCDADLDCTFNLLGPIVAGEGICTEKSRATGRSSELGHFLKSGGRRAKPPNHDFTRRDRVMRGGKREGTKAKAVDGGEWGGGGKETGENLKR</sequence>
<dbReference type="AlphaFoldDB" id="A0A4P9WAW6"/>
<accession>A0A4P9WAW6</accession>
<evidence type="ECO:0000313" key="4">
    <source>
        <dbReference type="Proteomes" id="UP000269721"/>
    </source>
</evidence>
<feature type="region of interest" description="Disordered" evidence="1">
    <location>
        <begin position="71"/>
        <end position="129"/>
    </location>
</feature>
<evidence type="ECO:0000256" key="1">
    <source>
        <dbReference type="SAM" id="MobiDB-lite"/>
    </source>
</evidence>
<name>A0A4P9WAW6_9FUNG</name>
<keyword evidence="4" id="KW-1185">Reference proteome</keyword>
<evidence type="ECO:0000313" key="3">
    <source>
        <dbReference type="EMBL" id="RKO87396.1"/>
    </source>
</evidence>
<proteinExistence type="predicted"/>
<feature type="compositionally biased region" description="Basic and acidic residues" evidence="1">
    <location>
        <begin position="87"/>
        <end position="112"/>
    </location>
</feature>
<evidence type="ECO:0000256" key="2">
    <source>
        <dbReference type="SAM" id="SignalP"/>
    </source>
</evidence>
<keyword evidence="2" id="KW-0732">Signal</keyword>